<protein>
    <submittedName>
        <fullName evidence="2">Uncharacterized protein</fullName>
    </submittedName>
</protein>
<evidence type="ECO:0000313" key="2">
    <source>
        <dbReference type="EMBL" id="WVZ06621.1"/>
    </source>
</evidence>
<dbReference type="Pfam" id="PF00560">
    <property type="entry name" value="LRR_1"/>
    <property type="match status" value="2"/>
</dbReference>
<evidence type="ECO:0000256" key="1">
    <source>
        <dbReference type="ARBA" id="ARBA00022729"/>
    </source>
</evidence>
<gene>
    <name evidence="2" type="ORF">V8G54_019967</name>
</gene>
<evidence type="ECO:0000313" key="3">
    <source>
        <dbReference type="Proteomes" id="UP001374535"/>
    </source>
</evidence>
<dbReference type="Gene3D" id="3.80.10.10">
    <property type="entry name" value="Ribonuclease Inhibitor"/>
    <property type="match status" value="1"/>
</dbReference>
<keyword evidence="3" id="KW-1185">Reference proteome</keyword>
<accession>A0AAQ3NCS8</accession>
<organism evidence="2 3">
    <name type="scientific">Vigna mungo</name>
    <name type="common">Black gram</name>
    <name type="synonym">Phaseolus mungo</name>
    <dbReference type="NCBI Taxonomy" id="3915"/>
    <lineage>
        <taxon>Eukaryota</taxon>
        <taxon>Viridiplantae</taxon>
        <taxon>Streptophyta</taxon>
        <taxon>Embryophyta</taxon>
        <taxon>Tracheophyta</taxon>
        <taxon>Spermatophyta</taxon>
        <taxon>Magnoliopsida</taxon>
        <taxon>eudicotyledons</taxon>
        <taxon>Gunneridae</taxon>
        <taxon>Pentapetalae</taxon>
        <taxon>rosids</taxon>
        <taxon>fabids</taxon>
        <taxon>Fabales</taxon>
        <taxon>Fabaceae</taxon>
        <taxon>Papilionoideae</taxon>
        <taxon>50 kb inversion clade</taxon>
        <taxon>NPAAA clade</taxon>
        <taxon>indigoferoid/millettioid clade</taxon>
        <taxon>Phaseoleae</taxon>
        <taxon>Vigna</taxon>
    </lineage>
</organism>
<keyword evidence="1" id="KW-0732">Signal</keyword>
<dbReference type="PANTHER" id="PTHR47988">
    <property type="entry name" value="SOMATIC EMBRYOGENESIS RECEPTOR KINASE 1"/>
    <property type="match status" value="1"/>
</dbReference>
<proteinExistence type="predicted"/>
<reference evidence="2 3" key="1">
    <citation type="journal article" date="2023" name="Life. Sci Alliance">
        <title>Evolutionary insights into 3D genome organization and epigenetic landscape of Vigna mungo.</title>
        <authorList>
            <person name="Junaid A."/>
            <person name="Singh B."/>
            <person name="Bhatia S."/>
        </authorList>
    </citation>
    <scope>NUCLEOTIDE SEQUENCE [LARGE SCALE GENOMIC DNA]</scope>
    <source>
        <strain evidence="2">Urdbean</strain>
    </source>
</reference>
<dbReference type="EMBL" id="CP144695">
    <property type="protein sequence ID" value="WVZ06621.1"/>
    <property type="molecule type" value="Genomic_DNA"/>
</dbReference>
<dbReference type="SUPFAM" id="SSF52058">
    <property type="entry name" value="L domain-like"/>
    <property type="match status" value="1"/>
</dbReference>
<name>A0AAQ3NCS8_VIGMU</name>
<dbReference type="AlphaFoldDB" id="A0AAQ3NCS8"/>
<sequence length="111" mass="12565">MKLVLCCLVQGHSKSKSIRYSISEHRQLNQPADCVSDCKAQCNLVLSKWLLIDYESCFGQLFRLLQNNNISGPIPSELGKLPKLQTLDLSNNFFRGEIPQSLGHLKSLQYL</sequence>
<dbReference type="Proteomes" id="UP001374535">
    <property type="component" value="Chromosome 6"/>
</dbReference>
<dbReference type="InterPro" id="IPR001611">
    <property type="entry name" value="Leu-rich_rpt"/>
</dbReference>
<dbReference type="InterPro" id="IPR032675">
    <property type="entry name" value="LRR_dom_sf"/>
</dbReference>